<reference evidence="3 5" key="1">
    <citation type="submission" date="2019-11" db="EMBL/GenBank/DDBJ databases">
        <title>Eggerthellaceae novel genus isolated from the rectal contents of marmort.</title>
        <authorList>
            <person name="Zhang G."/>
        </authorList>
    </citation>
    <scope>NUCLEOTIDE SEQUENCE [LARGE SCALE GENOMIC DNA]</scope>
    <source>
        <strain evidence="5">zg-886</strain>
        <strain evidence="3">Zg-886</strain>
    </source>
</reference>
<organism evidence="4 6">
    <name type="scientific">Xiamenia xianingshaonis</name>
    <dbReference type="NCBI Taxonomy" id="2682776"/>
    <lineage>
        <taxon>Bacteria</taxon>
        <taxon>Bacillati</taxon>
        <taxon>Actinomycetota</taxon>
        <taxon>Coriobacteriia</taxon>
        <taxon>Eggerthellales</taxon>
        <taxon>Eggerthellaceae</taxon>
        <taxon>Xiamenia</taxon>
    </lineage>
</organism>
<name>A0A9E6MPV3_9ACTN</name>
<evidence type="ECO:0000313" key="4">
    <source>
        <dbReference type="EMBL" id="QTU83825.1"/>
    </source>
</evidence>
<dbReference type="Gene3D" id="3.30.950.30">
    <property type="entry name" value="Schlafen, AAA domain"/>
    <property type="match status" value="1"/>
</dbReference>
<dbReference type="Pfam" id="PF04326">
    <property type="entry name" value="SLFN_AlbA_2"/>
    <property type="match status" value="1"/>
</dbReference>
<feature type="domain" description="Schlafen AlbA-2" evidence="2">
    <location>
        <begin position="11"/>
        <end position="112"/>
    </location>
</feature>
<proteinExistence type="predicted"/>
<gene>
    <name evidence="3" type="ORF">GMI68_09480</name>
    <name evidence="4" type="ORF">J7S26_05425</name>
</gene>
<evidence type="ECO:0000313" key="5">
    <source>
        <dbReference type="Proteomes" id="UP000636394"/>
    </source>
</evidence>
<dbReference type="InterPro" id="IPR038461">
    <property type="entry name" value="Schlafen_AlbA_2_dom_sf"/>
</dbReference>
<dbReference type="EMBL" id="WPCR01000017">
    <property type="protein sequence ID" value="NHM14980.1"/>
    <property type="molecule type" value="Genomic_DNA"/>
</dbReference>
<dbReference type="EMBL" id="CP072829">
    <property type="protein sequence ID" value="QTU83825.1"/>
    <property type="molecule type" value="Genomic_DNA"/>
</dbReference>
<dbReference type="InterPro" id="IPR038475">
    <property type="entry name" value="RecG_C_sf"/>
</dbReference>
<evidence type="ECO:0000256" key="1">
    <source>
        <dbReference type="SAM" id="MobiDB-lite"/>
    </source>
</evidence>
<dbReference type="PANTHER" id="PTHR30595:SF6">
    <property type="entry name" value="SCHLAFEN ALBA-2 DOMAIN-CONTAINING PROTEIN"/>
    <property type="match status" value="1"/>
</dbReference>
<evidence type="ECO:0000313" key="6">
    <source>
        <dbReference type="Proteomes" id="UP000671910"/>
    </source>
</evidence>
<dbReference type="PANTHER" id="PTHR30595">
    <property type="entry name" value="GLPR-RELATED TRANSCRIPTIONAL REPRESSOR"/>
    <property type="match status" value="1"/>
</dbReference>
<dbReference type="AlphaFoldDB" id="A0A9E6MPV3"/>
<evidence type="ECO:0000313" key="3">
    <source>
        <dbReference type="EMBL" id="NHM14980.1"/>
    </source>
</evidence>
<dbReference type="InterPro" id="IPR007421">
    <property type="entry name" value="Schlafen_AlbA_2_dom"/>
</dbReference>
<sequence>MDLTNLETYKENNRLEAKAAQGGLPKSIWETISAFANTEGGAIVLGAVERKDGTLEVVGLSNADKMLDDFWNAVHSTDKLSCCVMSGRDAGIKSFDGKELIVIEVPRVDRRLRPVYVNGNPVTGTFRRDHKGDYRCASNEIQAMYRDASDESVDTRMHENLTVNDLSAETIGSYRRSYELHHSAHAWTDLPDEEFLCRIGAAKVGGDGKAHPTSAGLLMFGEEWRIMAEFPHYFLDYRQELGTDERWQGRITSQDDSWSGNVFDFYRRVFNNMKQAINVPFRLDENSLRVDETEAHDALREALANCLTNADYNERRGVVFLWKEDGLHLSNPGGFRIGIEDAYIGGNSDPRNETMMKIFTLINIGERAGGGIPDMVKKWTAAGYGRPVLSERVNPERSSIFLPLKMEDESGTSFQSRGAGSGSSSTDSFAHGGIMDLPSDMKIQLNGNERIALQLTIEQGRVTTALLSKNAEISKLTANRVLKHLADIEVLVWRGRNKTDPSQYYELSDRLLG</sequence>
<protein>
    <submittedName>
        <fullName evidence="3">AAA family ATPase</fullName>
    </submittedName>
    <submittedName>
        <fullName evidence="4">DNA binding domain-containing protein</fullName>
    </submittedName>
</protein>
<accession>A0A9E6MPV3</accession>
<feature type="compositionally biased region" description="Polar residues" evidence="1">
    <location>
        <begin position="411"/>
        <end position="428"/>
    </location>
</feature>
<keyword evidence="5" id="KW-1185">Reference proteome</keyword>
<dbReference type="Pfam" id="PF13749">
    <property type="entry name" value="HATPase_c_4"/>
    <property type="match status" value="1"/>
</dbReference>
<dbReference type="Gene3D" id="3.30.565.60">
    <property type="match status" value="1"/>
</dbReference>
<dbReference type="KEGG" id="ebz:J7S26_05425"/>
<feature type="region of interest" description="Disordered" evidence="1">
    <location>
        <begin position="411"/>
        <end position="431"/>
    </location>
</feature>
<dbReference type="RefSeq" id="WP_166340489.1">
    <property type="nucleotide sequence ID" value="NZ_CP072829.1"/>
</dbReference>
<dbReference type="Proteomes" id="UP000671910">
    <property type="component" value="Chromosome"/>
</dbReference>
<dbReference type="Proteomes" id="UP000636394">
    <property type="component" value="Unassembled WGS sequence"/>
</dbReference>
<reference evidence="4" key="2">
    <citation type="submission" date="2021-04" db="EMBL/GenBank/DDBJ databases">
        <title>Novel species in family Eggerthellaceae.</title>
        <authorList>
            <person name="Zhang G."/>
        </authorList>
    </citation>
    <scope>NUCLEOTIDE SEQUENCE</scope>
    <source>
        <strain evidence="4">Zg-886</strain>
    </source>
</reference>
<evidence type="ECO:0000259" key="2">
    <source>
        <dbReference type="Pfam" id="PF04326"/>
    </source>
</evidence>